<evidence type="ECO:0000256" key="1">
    <source>
        <dbReference type="ARBA" id="ARBA00001974"/>
    </source>
</evidence>
<gene>
    <name evidence="9" type="ORF">EDD30_4246</name>
</gene>
<name>A0A3N1GM60_9ACTN</name>
<dbReference type="InterPro" id="IPR046373">
    <property type="entry name" value="Acyl-CoA_Oxase/DH_mid-dom_sf"/>
</dbReference>
<dbReference type="InterPro" id="IPR037069">
    <property type="entry name" value="AcylCoA_DH/ox_N_sf"/>
</dbReference>
<dbReference type="Gene3D" id="1.20.140.10">
    <property type="entry name" value="Butyryl-CoA Dehydrogenase, subunit A, domain 3"/>
    <property type="match status" value="1"/>
</dbReference>
<dbReference type="GO" id="GO:0050660">
    <property type="term" value="F:flavin adenine dinucleotide binding"/>
    <property type="evidence" value="ECO:0007669"/>
    <property type="project" value="InterPro"/>
</dbReference>
<evidence type="ECO:0000259" key="8">
    <source>
        <dbReference type="Pfam" id="PF02771"/>
    </source>
</evidence>
<dbReference type="AlphaFoldDB" id="A0A3N1GM60"/>
<evidence type="ECO:0000259" key="7">
    <source>
        <dbReference type="Pfam" id="PF02770"/>
    </source>
</evidence>
<organism evidence="9 10">
    <name type="scientific">Couchioplanes caeruleus</name>
    <dbReference type="NCBI Taxonomy" id="56438"/>
    <lineage>
        <taxon>Bacteria</taxon>
        <taxon>Bacillati</taxon>
        <taxon>Actinomycetota</taxon>
        <taxon>Actinomycetes</taxon>
        <taxon>Micromonosporales</taxon>
        <taxon>Micromonosporaceae</taxon>
        <taxon>Couchioplanes</taxon>
    </lineage>
</organism>
<dbReference type="PIRSF" id="PIRSF016578">
    <property type="entry name" value="HsaA"/>
    <property type="match status" value="1"/>
</dbReference>
<keyword evidence="3 5" id="KW-0285">Flavoprotein</keyword>
<dbReference type="SUPFAM" id="SSF47203">
    <property type="entry name" value="Acyl-CoA dehydrogenase C-terminal domain-like"/>
    <property type="match status" value="1"/>
</dbReference>
<keyword evidence="5" id="KW-0560">Oxidoreductase</keyword>
<evidence type="ECO:0000313" key="9">
    <source>
        <dbReference type="EMBL" id="ROP31347.1"/>
    </source>
</evidence>
<dbReference type="Gene3D" id="2.40.110.10">
    <property type="entry name" value="Butyryl-CoA Dehydrogenase, subunit A, domain 2"/>
    <property type="match status" value="1"/>
</dbReference>
<dbReference type="InterPro" id="IPR006091">
    <property type="entry name" value="Acyl-CoA_Oxase/DH_mid-dom"/>
</dbReference>
<evidence type="ECO:0000256" key="3">
    <source>
        <dbReference type="ARBA" id="ARBA00022630"/>
    </source>
</evidence>
<evidence type="ECO:0000256" key="5">
    <source>
        <dbReference type="RuleBase" id="RU362125"/>
    </source>
</evidence>
<dbReference type="EMBL" id="RJKL01000001">
    <property type="protein sequence ID" value="ROP31347.1"/>
    <property type="molecule type" value="Genomic_DNA"/>
</dbReference>
<reference evidence="9 10" key="1">
    <citation type="submission" date="2018-11" db="EMBL/GenBank/DDBJ databases">
        <title>Sequencing the genomes of 1000 actinobacteria strains.</title>
        <authorList>
            <person name="Klenk H.-P."/>
        </authorList>
    </citation>
    <scope>NUCLEOTIDE SEQUENCE [LARGE SCALE GENOMIC DNA]</scope>
    <source>
        <strain evidence="9 10">DSM 43634</strain>
    </source>
</reference>
<dbReference type="PANTHER" id="PTHR43884:SF12">
    <property type="entry name" value="ISOVALERYL-COA DEHYDROGENASE, MITOCHONDRIAL-RELATED"/>
    <property type="match status" value="1"/>
</dbReference>
<evidence type="ECO:0000256" key="2">
    <source>
        <dbReference type="ARBA" id="ARBA00009347"/>
    </source>
</evidence>
<dbReference type="Pfam" id="PF02770">
    <property type="entry name" value="Acyl-CoA_dh_M"/>
    <property type="match status" value="1"/>
</dbReference>
<dbReference type="RefSeq" id="WP_123678425.1">
    <property type="nucleotide sequence ID" value="NZ_RJKL01000001.1"/>
</dbReference>
<feature type="domain" description="Acyl-CoA dehydrogenase/oxidase C-terminal" evidence="6">
    <location>
        <begin position="251"/>
        <end position="360"/>
    </location>
</feature>
<dbReference type="InterPro" id="IPR013786">
    <property type="entry name" value="AcylCoA_DH/ox_N"/>
</dbReference>
<dbReference type="InterPro" id="IPR036250">
    <property type="entry name" value="AcylCo_DH-like_C"/>
</dbReference>
<dbReference type="InterPro" id="IPR009100">
    <property type="entry name" value="AcylCoA_DH/oxidase_NM_dom_sf"/>
</dbReference>
<comment type="caution">
    <text evidence="9">The sequence shown here is derived from an EMBL/GenBank/DDBJ whole genome shotgun (WGS) entry which is preliminary data.</text>
</comment>
<dbReference type="PANTHER" id="PTHR43884">
    <property type="entry name" value="ACYL-COA DEHYDROGENASE"/>
    <property type="match status" value="1"/>
</dbReference>
<proteinExistence type="inferred from homology"/>
<dbReference type="CDD" id="cd00567">
    <property type="entry name" value="ACAD"/>
    <property type="match status" value="1"/>
</dbReference>
<accession>A0A3N1GM60</accession>
<dbReference type="OrthoDB" id="571684at2"/>
<dbReference type="Pfam" id="PF02771">
    <property type="entry name" value="Acyl-CoA_dh_N"/>
    <property type="match status" value="1"/>
</dbReference>
<comment type="cofactor">
    <cofactor evidence="1 5">
        <name>FAD</name>
        <dbReference type="ChEBI" id="CHEBI:57692"/>
    </cofactor>
</comment>
<comment type="similarity">
    <text evidence="2 5">Belongs to the acyl-CoA dehydrogenase family.</text>
</comment>
<evidence type="ECO:0000259" key="6">
    <source>
        <dbReference type="Pfam" id="PF00441"/>
    </source>
</evidence>
<dbReference type="SUPFAM" id="SSF56645">
    <property type="entry name" value="Acyl-CoA dehydrogenase NM domain-like"/>
    <property type="match status" value="1"/>
</dbReference>
<dbReference type="InterPro" id="IPR009075">
    <property type="entry name" value="AcylCo_DH/oxidase_C"/>
</dbReference>
<sequence>MGQNLVLPDRLLDDKKREILREAARECHVSGDVSPLALTALREAGVLAISVPREYGGLGYTPREVNAVVEDIAAVNPSMAIVAYLHCAVAARLDAYGTEDQKQRWFARIVEQQWLAASAWSEVGSSADKRSLSTIATPQPDGGYRLTGGKTFSTGATVADFFIVLAQLPAQTQATTAETSGYGRSNQLIVLVPRENEGVEVPAQALPMGGMRGSGTGMVRFTEVRVSPADVLCAGELTPQVIQLPHRLGLTLGAVSVGTARAARDILTTHLREKGLADDLESKRQLARLSLEIRAASAMVGALGDGAPHEAADFAYSVKVFASSTGQAVCSAVRGSLGSAGYMQHHPINQVALDADAIPHMGPPNHLCIDLIANCL</sequence>
<evidence type="ECO:0000256" key="4">
    <source>
        <dbReference type="ARBA" id="ARBA00022827"/>
    </source>
</evidence>
<dbReference type="Pfam" id="PF00441">
    <property type="entry name" value="Acyl-CoA_dh_1"/>
    <property type="match status" value="1"/>
</dbReference>
<dbReference type="Gene3D" id="1.10.540.10">
    <property type="entry name" value="Acyl-CoA dehydrogenase/oxidase, N-terminal domain"/>
    <property type="match status" value="1"/>
</dbReference>
<dbReference type="GO" id="GO:0003995">
    <property type="term" value="F:acyl-CoA dehydrogenase activity"/>
    <property type="evidence" value="ECO:0007669"/>
    <property type="project" value="TreeGrafter"/>
</dbReference>
<dbReference type="Proteomes" id="UP000271683">
    <property type="component" value="Unassembled WGS sequence"/>
</dbReference>
<feature type="domain" description="Acyl-CoA oxidase/dehydrogenase middle" evidence="7">
    <location>
        <begin position="118"/>
        <end position="224"/>
    </location>
</feature>
<evidence type="ECO:0000313" key="10">
    <source>
        <dbReference type="Proteomes" id="UP000271683"/>
    </source>
</evidence>
<feature type="domain" description="Acyl-CoA dehydrogenase/oxidase N-terminal" evidence="8">
    <location>
        <begin position="21"/>
        <end position="111"/>
    </location>
</feature>
<keyword evidence="4 5" id="KW-0274">FAD</keyword>
<protein>
    <submittedName>
        <fullName evidence="9">Alkylation response protein AidB-like acyl-CoA dehydrogenase</fullName>
    </submittedName>
</protein>